<dbReference type="GeneID" id="25737998"/>
<dbReference type="Gene3D" id="2.10.50.10">
    <property type="entry name" value="Tumor Necrosis Factor Receptor, subunit A, domain 2"/>
    <property type="match status" value="1"/>
</dbReference>
<dbReference type="EMBL" id="KK100966">
    <property type="protein sequence ID" value="KIZ02843.1"/>
    <property type="molecule type" value="Genomic_DNA"/>
</dbReference>
<reference evidence="1 2" key="1">
    <citation type="journal article" date="2013" name="BMC Genomics">
        <title>Reconstruction of the lipid metabolism for the microalga Monoraphidium neglectum from its genome sequence reveals characteristics suitable for biofuel production.</title>
        <authorList>
            <person name="Bogen C."/>
            <person name="Al-Dilaimi A."/>
            <person name="Albersmeier A."/>
            <person name="Wichmann J."/>
            <person name="Grundmann M."/>
            <person name="Rupp O."/>
            <person name="Lauersen K.J."/>
            <person name="Blifernez-Klassen O."/>
            <person name="Kalinowski J."/>
            <person name="Goesmann A."/>
            <person name="Mussgnug J.H."/>
            <person name="Kruse O."/>
        </authorList>
    </citation>
    <scope>NUCLEOTIDE SEQUENCE [LARGE SCALE GENOMIC DNA]</scope>
    <source>
        <strain evidence="1 2">SAG 48.87</strain>
    </source>
</reference>
<sequence length="297" mass="31493">MWLADPVRYQYTADQPNTYVTCNAGGYLYKLGAISAPNDPLSDRCMQCPRGSYATSAASLCTPCEMNFYQDKPGQRTCKPCQYGYAPYKGAARCMSCYYGRPYCSEGFSPNDNVFTCNSVRLPEGYSPEAGFSAVRPKKDPTGAEAAPQYAPMFKNCDVRGDGATLIGLNVSAECRVDMYVLGDLGRGGAGCSQNSESNAITAFYTAPNMLAGISSKGSNGWKVGITGVLDNEGMVTRVFAASDTGSRIPDELSAPTDVKLVLPESGWGYLGGGDNGQGQNANVKGVNFDPCPAGEP</sequence>
<organism evidence="1 2">
    <name type="scientific">Monoraphidium neglectum</name>
    <dbReference type="NCBI Taxonomy" id="145388"/>
    <lineage>
        <taxon>Eukaryota</taxon>
        <taxon>Viridiplantae</taxon>
        <taxon>Chlorophyta</taxon>
        <taxon>core chlorophytes</taxon>
        <taxon>Chlorophyceae</taxon>
        <taxon>CS clade</taxon>
        <taxon>Sphaeropleales</taxon>
        <taxon>Selenastraceae</taxon>
        <taxon>Monoraphidium</taxon>
    </lineage>
</organism>
<dbReference type="SUPFAM" id="SSF57184">
    <property type="entry name" value="Growth factor receptor domain"/>
    <property type="match status" value="1"/>
</dbReference>
<protein>
    <recommendedName>
        <fullName evidence="3">Tyrosine-protein kinase ephrin type A/B receptor-like domain-containing protein</fullName>
    </recommendedName>
</protein>
<gene>
    <name evidence="1" type="ORF">MNEG_5121</name>
</gene>
<dbReference type="AlphaFoldDB" id="A0A0D2JVP6"/>
<evidence type="ECO:0008006" key="3">
    <source>
        <dbReference type="Google" id="ProtNLM"/>
    </source>
</evidence>
<keyword evidence="2" id="KW-1185">Reference proteome</keyword>
<name>A0A0D2JVP6_9CHLO</name>
<accession>A0A0D2JVP6</accession>
<dbReference type="Proteomes" id="UP000054498">
    <property type="component" value="Unassembled WGS sequence"/>
</dbReference>
<dbReference type="OrthoDB" id="527488at2759"/>
<proteinExistence type="predicted"/>
<dbReference type="KEGG" id="mng:MNEG_5121"/>
<dbReference type="SMART" id="SM01411">
    <property type="entry name" value="Ephrin_rec_like"/>
    <property type="match status" value="1"/>
</dbReference>
<evidence type="ECO:0000313" key="1">
    <source>
        <dbReference type="EMBL" id="KIZ02843.1"/>
    </source>
</evidence>
<dbReference type="RefSeq" id="XP_013901862.1">
    <property type="nucleotide sequence ID" value="XM_014046408.1"/>
</dbReference>
<evidence type="ECO:0000313" key="2">
    <source>
        <dbReference type="Proteomes" id="UP000054498"/>
    </source>
</evidence>
<dbReference type="InterPro" id="IPR009030">
    <property type="entry name" value="Growth_fac_rcpt_cys_sf"/>
</dbReference>